<organism evidence="7 8">
    <name type="scientific">Bonamia ostreae</name>
    <dbReference type="NCBI Taxonomy" id="126728"/>
    <lineage>
        <taxon>Eukaryota</taxon>
        <taxon>Sar</taxon>
        <taxon>Rhizaria</taxon>
        <taxon>Endomyxa</taxon>
        <taxon>Ascetosporea</taxon>
        <taxon>Haplosporida</taxon>
        <taxon>Bonamia</taxon>
    </lineage>
</organism>
<evidence type="ECO:0000256" key="5">
    <source>
        <dbReference type="ARBA" id="ARBA00023242"/>
    </source>
</evidence>
<dbReference type="InterPro" id="IPR013083">
    <property type="entry name" value="Znf_RING/FYVE/PHD"/>
</dbReference>
<proteinExistence type="predicted"/>
<sequence length="101" mass="11918">MEALKSSNKSLETTVKLNENNFKFQAKKESSDLCVCNNPKEEKNVFYIGCDICEKWYHGKCVRINEDFSKFIDKYFCFRCINNKTPTQGKCILKKFCFEML</sequence>
<dbReference type="PANTHER" id="PTHR46174">
    <property type="entry name" value="CXXC-TYPE ZINC FINGER PROTEIN 1"/>
    <property type="match status" value="1"/>
</dbReference>
<dbReference type="InterPro" id="IPR037869">
    <property type="entry name" value="Spp1/CFP1"/>
</dbReference>
<dbReference type="SUPFAM" id="SSF57903">
    <property type="entry name" value="FYVE/PHD zinc finger"/>
    <property type="match status" value="1"/>
</dbReference>
<dbReference type="Proteomes" id="UP001439008">
    <property type="component" value="Unassembled WGS sequence"/>
</dbReference>
<protein>
    <recommendedName>
        <fullName evidence="6">Zinc finger PHD-type domain-containing protein</fullName>
    </recommendedName>
</protein>
<keyword evidence="5" id="KW-0539">Nucleus</keyword>
<comment type="caution">
    <text evidence="7">The sequence shown here is derived from an EMBL/GenBank/DDBJ whole genome shotgun (WGS) entry which is preliminary data.</text>
</comment>
<evidence type="ECO:0000259" key="6">
    <source>
        <dbReference type="SMART" id="SM00249"/>
    </source>
</evidence>
<accession>A0ABV2APG6</accession>
<dbReference type="EMBL" id="JBDODL010001492">
    <property type="protein sequence ID" value="MES1921568.1"/>
    <property type="molecule type" value="Genomic_DNA"/>
</dbReference>
<evidence type="ECO:0000256" key="1">
    <source>
        <dbReference type="ARBA" id="ARBA00004123"/>
    </source>
</evidence>
<reference evidence="7 8" key="1">
    <citation type="journal article" date="2024" name="BMC Biol.">
        <title>Comparative genomics of Ascetosporea gives new insight into the evolutionary basis for animal parasitism in Rhizaria.</title>
        <authorList>
            <person name="Hiltunen Thoren M."/>
            <person name="Onut-Brannstrom I."/>
            <person name="Alfjorden A."/>
            <person name="Peckova H."/>
            <person name="Swords F."/>
            <person name="Hooper C."/>
            <person name="Holzer A.S."/>
            <person name="Bass D."/>
            <person name="Burki F."/>
        </authorList>
    </citation>
    <scope>NUCLEOTIDE SEQUENCE [LARGE SCALE GENOMIC DNA]</scope>
    <source>
        <strain evidence="7">20-A016</strain>
    </source>
</reference>
<evidence type="ECO:0000313" key="7">
    <source>
        <dbReference type="EMBL" id="MES1921568.1"/>
    </source>
</evidence>
<dbReference type="InterPro" id="IPR019786">
    <property type="entry name" value="Zinc_finger_PHD-type_CS"/>
</dbReference>
<keyword evidence="4" id="KW-0862">Zinc</keyword>
<evidence type="ECO:0000256" key="2">
    <source>
        <dbReference type="ARBA" id="ARBA00022723"/>
    </source>
</evidence>
<comment type="subcellular location">
    <subcellularLocation>
        <location evidence="1">Nucleus</location>
    </subcellularLocation>
</comment>
<dbReference type="InterPro" id="IPR001965">
    <property type="entry name" value="Znf_PHD"/>
</dbReference>
<gene>
    <name evidence="7" type="ORF">MHBO_003101</name>
</gene>
<evidence type="ECO:0000313" key="8">
    <source>
        <dbReference type="Proteomes" id="UP001439008"/>
    </source>
</evidence>
<keyword evidence="8" id="KW-1185">Reference proteome</keyword>
<evidence type="ECO:0000256" key="4">
    <source>
        <dbReference type="ARBA" id="ARBA00022833"/>
    </source>
</evidence>
<feature type="domain" description="Zinc finger PHD-type" evidence="6">
    <location>
        <begin position="33"/>
        <end position="81"/>
    </location>
</feature>
<dbReference type="PROSITE" id="PS01359">
    <property type="entry name" value="ZF_PHD_1"/>
    <property type="match status" value="1"/>
</dbReference>
<dbReference type="InterPro" id="IPR019787">
    <property type="entry name" value="Znf_PHD-finger"/>
</dbReference>
<evidence type="ECO:0000256" key="3">
    <source>
        <dbReference type="ARBA" id="ARBA00022771"/>
    </source>
</evidence>
<dbReference type="PANTHER" id="PTHR46174:SF1">
    <property type="entry name" value="CXXC-TYPE ZINC FINGER PROTEIN 1"/>
    <property type="match status" value="1"/>
</dbReference>
<dbReference type="SMART" id="SM00249">
    <property type="entry name" value="PHD"/>
    <property type="match status" value="1"/>
</dbReference>
<keyword evidence="2" id="KW-0479">Metal-binding</keyword>
<dbReference type="Gene3D" id="3.30.40.10">
    <property type="entry name" value="Zinc/RING finger domain, C3HC4 (zinc finger)"/>
    <property type="match status" value="1"/>
</dbReference>
<keyword evidence="3" id="KW-0863">Zinc-finger</keyword>
<name>A0ABV2APG6_9EUKA</name>
<dbReference type="InterPro" id="IPR011011">
    <property type="entry name" value="Znf_FYVE_PHD"/>
</dbReference>
<dbReference type="Pfam" id="PF00628">
    <property type="entry name" value="PHD"/>
    <property type="match status" value="1"/>
</dbReference>